<dbReference type="RefSeq" id="XP_041681375.1">
    <property type="nucleotide sequence ID" value="XM_041830743.1"/>
</dbReference>
<proteinExistence type="predicted"/>
<dbReference type="EMBL" id="FCQH01000005">
    <property type="protein sequence ID" value="CVK92210.1"/>
    <property type="molecule type" value="Genomic_DNA"/>
</dbReference>
<gene>
    <name evidence="1" type="ORF">FMAN_07153</name>
</gene>
<dbReference type="Proteomes" id="UP000184255">
    <property type="component" value="Unassembled WGS sequence"/>
</dbReference>
<keyword evidence="2" id="KW-1185">Reference proteome</keyword>
<organism evidence="1 2">
    <name type="scientific">Fusarium mangiferae</name>
    <name type="common">Mango malformation disease fungus</name>
    <dbReference type="NCBI Taxonomy" id="192010"/>
    <lineage>
        <taxon>Eukaryota</taxon>
        <taxon>Fungi</taxon>
        <taxon>Dikarya</taxon>
        <taxon>Ascomycota</taxon>
        <taxon>Pezizomycotina</taxon>
        <taxon>Sordariomycetes</taxon>
        <taxon>Hypocreomycetidae</taxon>
        <taxon>Hypocreales</taxon>
        <taxon>Nectriaceae</taxon>
        <taxon>Fusarium</taxon>
        <taxon>Fusarium fujikuroi species complex</taxon>
    </lineage>
</organism>
<comment type="caution">
    <text evidence="1">The sequence shown here is derived from an EMBL/GenBank/DDBJ whole genome shotgun (WGS) entry which is preliminary data.</text>
</comment>
<protein>
    <submittedName>
        <fullName evidence="1">Uncharacterized protein</fullName>
    </submittedName>
</protein>
<evidence type="ECO:0000313" key="2">
    <source>
        <dbReference type="Proteomes" id="UP000184255"/>
    </source>
</evidence>
<accession>A0A1L7T0D1</accession>
<sequence>MSFTVFPELPSDHLDKPTAHFAEFLAYPVIDKPLRLKVTSNEGLNVPPNPLGTYTILMETCDVSEARTREMRRQWQASKSKSFDYMDFNKIGNFNDMHFSAKPNTWAGKTRETIDASNDLLIICRLYDSTAQGTFPSIKFIGAFWETDHVLPASRRLPLQAIDPGDPFEHPNDLLRRFPRLRVLYIIVKPQDLIIEPKRVTFTTNYYRDYIQTENQVPPKTFNARQRIYYEVPRAIVKMYAKRVEGIYSKMKEASIAMRTGRDLPPLVIRVMTWKNAPGVRGRFDRD</sequence>
<dbReference type="GeneID" id="65086414"/>
<reference evidence="2" key="1">
    <citation type="journal article" date="2016" name="Genome Biol. Evol.">
        <title>Comparative 'omics' of the Fusarium fujikuroi species complex highlights differences in genetic potential and metabolite synthesis.</title>
        <authorList>
            <person name="Niehaus E.-M."/>
            <person name="Muensterkoetter M."/>
            <person name="Proctor R.H."/>
            <person name="Brown D.W."/>
            <person name="Sharon A."/>
            <person name="Idan Y."/>
            <person name="Oren-Young L."/>
            <person name="Sieber C.M."/>
            <person name="Novak O."/>
            <person name="Pencik A."/>
            <person name="Tarkowska D."/>
            <person name="Hromadova K."/>
            <person name="Freeman S."/>
            <person name="Maymon M."/>
            <person name="Elazar M."/>
            <person name="Youssef S.A."/>
            <person name="El-Shabrawy E.S.M."/>
            <person name="Shalaby A.B.A."/>
            <person name="Houterman P."/>
            <person name="Brock N.L."/>
            <person name="Burkhardt I."/>
            <person name="Tsavkelova E.A."/>
            <person name="Dickschat J.S."/>
            <person name="Galuszka P."/>
            <person name="Gueldener U."/>
            <person name="Tudzynski B."/>
        </authorList>
    </citation>
    <scope>NUCLEOTIDE SEQUENCE [LARGE SCALE GENOMIC DNA]</scope>
    <source>
        <strain evidence="2">MRC7560</strain>
    </source>
</reference>
<name>A0A1L7T0D1_FUSMA</name>
<evidence type="ECO:0000313" key="1">
    <source>
        <dbReference type="EMBL" id="CVK92210.1"/>
    </source>
</evidence>
<dbReference type="VEuPathDB" id="FungiDB:FMAN_07153"/>
<dbReference type="AlphaFoldDB" id="A0A1L7T0D1"/>